<dbReference type="GO" id="GO:0016874">
    <property type="term" value="F:ligase activity"/>
    <property type="evidence" value="ECO:0007669"/>
    <property type="project" value="UniProtKB-KW"/>
</dbReference>
<evidence type="ECO:0000313" key="3">
    <source>
        <dbReference type="Proteomes" id="UP000824209"/>
    </source>
</evidence>
<feature type="transmembrane region" description="Helical" evidence="1">
    <location>
        <begin position="182"/>
        <end position="204"/>
    </location>
</feature>
<dbReference type="InterPro" id="IPR051533">
    <property type="entry name" value="WaaL-like"/>
</dbReference>
<accession>A0A9D2S0D2</accession>
<proteinExistence type="predicted"/>
<feature type="transmembrane region" description="Helical" evidence="1">
    <location>
        <begin position="424"/>
        <end position="445"/>
    </location>
</feature>
<feature type="transmembrane region" description="Helical" evidence="1">
    <location>
        <begin position="457"/>
        <end position="490"/>
    </location>
</feature>
<protein>
    <submittedName>
        <fullName evidence="2">O-antigen ligase family protein</fullName>
    </submittedName>
</protein>
<dbReference type="PANTHER" id="PTHR37422:SF13">
    <property type="entry name" value="LIPOPOLYSACCHARIDE BIOSYNTHESIS PROTEIN PA4999-RELATED"/>
    <property type="match status" value="1"/>
</dbReference>
<feature type="transmembrane region" description="Helical" evidence="1">
    <location>
        <begin position="117"/>
        <end position="135"/>
    </location>
</feature>
<gene>
    <name evidence="2" type="ORF">H9943_03700</name>
</gene>
<keyword evidence="1" id="KW-0472">Membrane</keyword>
<feature type="transmembrane region" description="Helical" evidence="1">
    <location>
        <begin position="291"/>
        <end position="315"/>
    </location>
</feature>
<dbReference type="EMBL" id="DWYA01000036">
    <property type="protein sequence ID" value="HJB39483.1"/>
    <property type="molecule type" value="Genomic_DNA"/>
</dbReference>
<dbReference type="AlphaFoldDB" id="A0A9D2S0D2"/>
<organism evidence="2 3">
    <name type="scientific">Candidatus Ruthenibacterium avium</name>
    <dbReference type="NCBI Taxonomy" id="2838751"/>
    <lineage>
        <taxon>Bacteria</taxon>
        <taxon>Bacillati</taxon>
        <taxon>Bacillota</taxon>
        <taxon>Clostridia</taxon>
        <taxon>Eubacteriales</taxon>
        <taxon>Oscillospiraceae</taxon>
        <taxon>Ruthenibacterium</taxon>
    </lineage>
</organism>
<name>A0A9D2S0D2_9FIRM</name>
<keyword evidence="2" id="KW-0436">Ligase</keyword>
<sequence length="495" mass="55988">MKVTLPALHCKGIQLLAAAYAFSILSILPLYADDGLILLVRSKGNMFLFSTCVSALAAFFLVVYHRFFQRQRFPSFFRFSARAYFHVGFIFLCYTISTLLSRNPTLSFFGLDSRLNGWLMFAGCCLCYCLVFSFVSARHISGLLGAMLCSISLASFIAWLNLFCIDPLGYYSYVDPSARHQFISTVGNINFFGALLCLGAPYALYQALFAARHTRLYFACAVFLSGSFLVSNSDGPWLSLLFASFIILCDKKITSKQAKRFFSILFFCFCIWLLTGLLMYVLPIYAPMRTISAILCRPAVALAGMLLCACFVFLFDKTHLSARLFFRGCFGLTVFLFGAFFILCNAFHWSLGPLDSLFQFGPQWGSNRGYVWGRLMYRYFTEFSPLEQLFGIGPDMVNDLINPVYTQYIVTLNGTTFDSAHNEFLQTLLCTGAVGFFFWLSFLLFHIRRSRHTAPYLTASLIAYCIQSFFSIHFPGIFPLFFVLCGFAAIGKKQF</sequence>
<feature type="transmembrane region" description="Helical" evidence="1">
    <location>
        <begin position="76"/>
        <end position="97"/>
    </location>
</feature>
<feature type="transmembrane region" description="Helical" evidence="1">
    <location>
        <begin position="324"/>
        <end position="348"/>
    </location>
</feature>
<feature type="transmembrane region" description="Helical" evidence="1">
    <location>
        <begin position="142"/>
        <end position="162"/>
    </location>
</feature>
<comment type="caution">
    <text evidence="2">The sequence shown here is derived from an EMBL/GenBank/DDBJ whole genome shotgun (WGS) entry which is preliminary data.</text>
</comment>
<reference evidence="2" key="2">
    <citation type="submission" date="2021-04" db="EMBL/GenBank/DDBJ databases">
        <authorList>
            <person name="Gilroy R."/>
        </authorList>
    </citation>
    <scope>NUCLEOTIDE SEQUENCE</scope>
    <source>
        <strain evidence="2">ChiBcec8-14828</strain>
    </source>
</reference>
<feature type="transmembrane region" description="Helical" evidence="1">
    <location>
        <begin position="12"/>
        <end position="32"/>
    </location>
</feature>
<feature type="transmembrane region" description="Helical" evidence="1">
    <location>
        <begin position="44"/>
        <end position="64"/>
    </location>
</feature>
<dbReference type="PANTHER" id="PTHR37422">
    <property type="entry name" value="TEICHURONIC ACID BIOSYNTHESIS PROTEIN TUAE"/>
    <property type="match status" value="1"/>
</dbReference>
<feature type="transmembrane region" description="Helical" evidence="1">
    <location>
        <begin position="261"/>
        <end position="285"/>
    </location>
</feature>
<keyword evidence="1" id="KW-1133">Transmembrane helix</keyword>
<evidence type="ECO:0000256" key="1">
    <source>
        <dbReference type="SAM" id="Phobius"/>
    </source>
</evidence>
<evidence type="ECO:0000313" key="2">
    <source>
        <dbReference type="EMBL" id="HJB39483.1"/>
    </source>
</evidence>
<keyword evidence="1" id="KW-0812">Transmembrane</keyword>
<dbReference type="Proteomes" id="UP000824209">
    <property type="component" value="Unassembled WGS sequence"/>
</dbReference>
<reference evidence="2" key="1">
    <citation type="journal article" date="2021" name="PeerJ">
        <title>Extensive microbial diversity within the chicken gut microbiome revealed by metagenomics and culture.</title>
        <authorList>
            <person name="Gilroy R."/>
            <person name="Ravi A."/>
            <person name="Getino M."/>
            <person name="Pursley I."/>
            <person name="Horton D.L."/>
            <person name="Alikhan N.F."/>
            <person name="Baker D."/>
            <person name="Gharbi K."/>
            <person name="Hall N."/>
            <person name="Watson M."/>
            <person name="Adriaenssens E.M."/>
            <person name="Foster-Nyarko E."/>
            <person name="Jarju S."/>
            <person name="Secka A."/>
            <person name="Antonio M."/>
            <person name="Oren A."/>
            <person name="Chaudhuri R.R."/>
            <person name="La Ragione R."/>
            <person name="Hildebrand F."/>
            <person name="Pallen M.J."/>
        </authorList>
    </citation>
    <scope>NUCLEOTIDE SEQUENCE</scope>
    <source>
        <strain evidence="2">ChiBcec8-14828</strain>
    </source>
</reference>